<accession>K1WLV2</accession>
<dbReference type="AlphaFoldDB" id="K1WLV2"/>
<dbReference type="InParanoid" id="K1WLV2"/>
<dbReference type="OrthoDB" id="411592at2759"/>
<name>K1WLV2_MARBU</name>
<gene>
    <name evidence="1" type="ORF">MBM_02902</name>
</gene>
<organism evidence="1 2">
    <name type="scientific">Marssonina brunnea f. sp. multigermtubi (strain MB_m1)</name>
    <name type="common">Marssonina leaf spot fungus</name>
    <dbReference type="NCBI Taxonomy" id="1072389"/>
    <lineage>
        <taxon>Eukaryota</taxon>
        <taxon>Fungi</taxon>
        <taxon>Dikarya</taxon>
        <taxon>Ascomycota</taxon>
        <taxon>Pezizomycotina</taxon>
        <taxon>Leotiomycetes</taxon>
        <taxon>Helotiales</taxon>
        <taxon>Drepanopezizaceae</taxon>
        <taxon>Drepanopeziza</taxon>
    </lineage>
</organism>
<reference evidence="1 2" key="1">
    <citation type="journal article" date="2012" name="BMC Genomics">
        <title>Sequencing the genome of Marssonina brunnea reveals fungus-poplar co-evolution.</title>
        <authorList>
            <person name="Zhu S."/>
            <person name="Cao Y.-Z."/>
            <person name="Jiang C."/>
            <person name="Tan B.-Y."/>
            <person name="Wang Z."/>
            <person name="Feng S."/>
            <person name="Zhang L."/>
            <person name="Su X.-H."/>
            <person name="Brejova B."/>
            <person name="Vinar T."/>
            <person name="Xu M."/>
            <person name="Wang M.-X."/>
            <person name="Zhang S.-G."/>
            <person name="Huang M.-R."/>
            <person name="Wu R."/>
            <person name="Zhou Y."/>
        </authorList>
    </citation>
    <scope>NUCLEOTIDE SEQUENCE [LARGE SCALE GENOMIC DNA]</scope>
    <source>
        <strain evidence="1 2">MB_m1</strain>
    </source>
</reference>
<protein>
    <submittedName>
        <fullName evidence="1">Uncharacterized protein</fullName>
    </submittedName>
</protein>
<proteinExistence type="predicted"/>
<dbReference type="Proteomes" id="UP000006753">
    <property type="component" value="Unassembled WGS sequence"/>
</dbReference>
<dbReference type="HOGENOM" id="CLU_1468474_0_0_1"/>
<evidence type="ECO:0000313" key="2">
    <source>
        <dbReference type="Proteomes" id="UP000006753"/>
    </source>
</evidence>
<dbReference type="EMBL" id="JH921432">
    <property type="protein sequence ID" value="EKD18660.1"/>
    <property type="molecule type" value="Genomic_DNA"/>
</dbReference>
<evidence type="ECO:0000313" key="1">
    <source>
        <dbReference type="EMBL" id="EKD18660.1"/>
    </source>
</evidence>
<dbReference type="KEGG" id="mbe:MBM_02902"/>
<sequence length="184" mass="21048">MPLVKSNLDIPAGIIARKGIHVEPVRSEEALRSVDLEVKILPPLLSYRRYYEPQLRSNIRFQDSISDEGLSSAIYLTTKEKFKSSFLIRKNLIAASSTKCERVTRLVFASEIFKMVLSVDIAIWVATTLKIVTSKLQLPEILIMVSTDSYFLYEYLVELRTTKEKKLMIDIIALRLSYKATKIS</sequence>
<keyword evidence="2" id="KW-1185">Reference proteome</keyword>